<feature type="compositionally biased region" description="Basic and acidic residues" evidence="1">
    <location>
        <begin position="1"/>
        <end position="12"/>
    </location>
</feature>
<feature type="domain" description="SCO6045-like C-terminal" evidence="2">
    <location>
        <begin position="34"/>
        <end position="120"/>
    </location>
</feature>
<evidence type="ECO:0000313" key="4">
    <source>
        <dbReference type="Proteomes" id="UP000791080"/>
    </source>
</evidence>
<organism evidence="3 4">
    <name type="scientific">Actinoalloteichus caeruleus DSM 43889</name>
    <dbReference type="NCBI Taxonomy" id="1120930"/>
    <lineage>
        <taxon>Bacteria</taxon>
        <taxon>Bacillati</taxon>
        <taxon>Actinomycetota</taxon>
        <taxon>Actinomycetes</taxon>
        <taxon>Pseudonocardiales</taxon>
        <taxon>Pseudonocardiaceae</taxon>
        <taxon>Actinoalloteichus</taxon>
        <taxon>Actinoalloteichus cyanogriseus</taxon>
    </lineage>
</organism>
<protein>
    <recommendedName>
        <fullName evidence="2">SCO6045-like C-terminal domain-containing protein</fullName>
    </recommendedName>
</protein>
<gene>
    <name evidence="3" type="ORF">G443_001777</name>
</gene>
<name>A0ABT1JG89_ACTCY</name>
<evidence type="ECO:0000256" key="1">
    <source>
        <dbReference type="SAM" id="MobiDB-lite"/>
    </source>
</evidence>
<dbReference type="RefSeq" id="WP_081893525.1">
    <property type="nucleotide sequence ID" value="NZ_AUBJ02000001.1"/>
</dbReference>
<dbReference type="Pfam" id="PF26136">
    <property type="entry name" value="SCO6045_C"/>
    <property type="match status" value="1"/>
</dbReference>
<reference evidence="3 4" key="2">
    <citation type="submission" date="2022-06" db="EMBL/GenBank/DDBJ databases">
        <title>Genomic Encyclopedia of Type Strains, Phase I: the one thousand microbial genomes (KMG-I) project.</title>
        <authorList>
            <person name="Kyrpides N."/>
        </authorList>
    </citation>
    <scope>NUCLEOTIDE SEQUENCE [LARGE SCALE GENOMIC DNA]</scope>
    <source>
        <strain evidence="3 4">DSM 43889</strain>
    </source>
</reference>
<sequence length="139" mass="15433">MTADPGQRREAGRALPSDPPTPEEPLTARRAELAARQRALVAALLGTGPVPPGFPPDRIAAQARALVAKRTRVAGRLRPDLVAALGDAFADLFARYAEDHPREVGVGAREDTRRFHRWLVREGAVPRRWTLSRLLRRHR</sequence>
<comment type="caution">
    <text evidence="3">The sequence shown here is derived from an EMBL/GenBank/DDBJ whole genome shotgun (WGS) entry which is preliminary data.</text>
</comment>
<keyword evidence="4" id="KW-1185">Reference proteome</keyword>
<evidence type="ECO:0000259" key="2">
    <source>
        <dbReference type="Pfam" id="PF26136"/>
    </source>
</evidence>
<dbReference type="EMBL" id="AUBJ02000001">
    <property type="protein sequence ID" value="MCP2331507.1"/>
    <property type="molecule type" value="Genomic_DNA"/>
</dbReference>
<dbReference type="Proteomes" id="UP000791080">
    <property type="component" value="Unassembled WGS sequence"/>
</dbReference>
<proteinExistence type="predicted"/>
<evidence type="ECO:0000313" key="3">
    <source>
        <dbReference type="EMBL" id="MCP2331507.1"/>
    </source>
</evidence>
<reference evidence="3 4" key="1">
    <citation type="submission" date="2013-07" db="EMBL/GenBank/DDBJ databases">
        <authorList>
            <consortium name="DOE Joint Genome Institute"/>
            <person name="Reeve W."/>
            <person name="Huntemann M."/>
            <person name="Han J."/>
            <person name="Chen A."/>
            <person name="Kyrpides N."/>
            <person name="Mavromatis K."/>
            <person name="Markowitz V."/>
            <person name="Palaniappan K."/>
            <person name="Ivanova N."/>
            <person name="Schaumberg A."/>
            <person name="Pati A."/>
            <person name="Liolios K."/>
            <person name="Nordberg H.P."/>
            <person name="Cantor M.N."/>
            <person name="Hua S.X."/>
            <person name="Woyke T."/>
        </authorList>
    </citation>
    <scope>NUCLEOTIDE SEQUENCE [LARGE SCALE GENOMIC DNA]</scope>
    <source>
        <strain evidence="3 4">DSM 43889</strain>
    </source>
</reference>
<accession>A0ABT1JG89</accession>
<dbReference type="InterPro" id="IPR058711">
    <property type="entry name" value="SCO6045-like_C"/>
</dbReference>
<feature type="region of interest" description="Disordered" evidence="1">
    <location>
        <begin position="1"/>
        <end position="27"/>
    </location>
</feature>